<sequence length="301" mass="33792">MGKKVIPGRRKKYNLLFMTLPFMIIVLLFNYVPIFGWIYSVFDYIPGVSVFDCDFVGLDFFRLIFKDANVVRTLKNTFIFAVIGIVLTPLPMFFAILLNEIKCGPVRRVVQTFTTLPNFISWVIIFSLAFSLFATDGVVTTLIARITGSEVNSILSSGESVYWFQTALGIWKSLGWSSIIYLAAIAGIDQEQYEAARVDGAGYVQCALHVTLPALMETYVVLFILQIGNFLNTGYEQYMLFKNALTANNIEVLDLYTYRIGLENMDYSYGVAISILKSIVSITLVVLANMVAKKIRGNTVI</sequence>
<dbReference type="SUPFAM" id="SSF161098">
    <property type="entry name" value="MetI-like"/>
    <property type="match status" value="1"/>
</dbReference>
<evidence type="ECO:0000256" key="7">
    <source>
        <dbReference type="RuleBase" id="RU363032"/>
    </source>
</evidence>
<accession>A0A6N7WE73</accession>
<dbReference type="Proteomes" id="UP000436047">
    <property type="component" value="Unassembled WGS sequence"/>
</dbReference>
<dbReference type="AlphaFoldDB" id="A0A6N7WE73"/>
<reference evidence="9 10" key="1">
    <citation type="submission" date="2019-08" db="EMBL/GenBank/DDBJ databases">
        <title>In-depth cultivation of the pig gut microbiome towards novel bacterial diversity and tailored functional studies.</title>
        <authorList>
            <person name="Wylensek D."/>
            <person name="Hitch T.C.A."/>
            <person name="Clavel T."/>
        </authorList>
    </citation>
    <scope>NUCLEOTIDE SEQUENCE [LARGE SCALE GENOMIC DNA]</scope>
    <source>
        <strain evidence="9 10">WCA-389-WT-23B</strain>
    </source>
</reference>
<dbReference type="CDD" id="cd06261">
    <property type="entry name" value="TM_PBP2"/>
    <property type="match status" value="1"/>
</dbReference>
<comment type="caution">
    <text evidence="9">The sequence shown here is derived from an EMBL/GenBank/DDBJ whole genome shotgun (WGS) entry which is preliminary data.</text>
</comment>
<feature type="transmembrane region" description="Helical" evidence="7">
    <location>
        <begin position="267"/>
        <end position="288"/>
    </location>
</feature>
<keyword evidence="10" id="KW-1185">Reference proteome</keyword>
<dbReference type="EMBL" id="VUMI01000006">
    <property type="protein sequence ID" value="MSS87740.1"/>
    <property type="molecule type" value="Genomic_DNA"/>
</dbReference>
<dbReference type="InterPro" id="IPR035906">
    <property type="entry name" value="MetI-like_sf"/>
</dbReference>
<keyword evidence="5 7" id="KW-1133">Transmembrane helix</keyword>
<feature type="transmembrane region" description="Helical" evidence="7">
    <location>
        <begin position="119"/>
        <end position="143"/>
    </location>
</feature>
<dbReference type="PROSITE" id="PS50928">
    <property type="entry name" value="ABC_TM1"/>
    <property type="match status" value="1"/>
</dbReference>
<evidence type="ECO:0000256" key="2">
    <source>
        <dbReference type="ARBA" id="ARBA00022448"/>
    </source>
</evidence>
<dbReference type="GO" id="GO:0005886">
    <property type="term" value="C:plasma membrane"/>
    <property type="evidence" value="ECO:0007669"/>
    <property type="project" value="UniProtKB-SubCell"/>
</dbReference>
<keyword evidence="6 7" id="KW-0472">Membrane</keyword>
<feature type="transmembrane region" description="Helical" evidence="7">
    <location>
        <begin position="12"/>
        <end position="39"/>
    </location>
</feature>
<dbReference type="InterPro" id="IPR050809">
    <property type="entry name" value="UgpAE/MalFG_permease"/>
</dbReference>
<evidence type="ECO:0000256" key="1">
    <source>
        <dbReference type="ARBA" id="ARBA00004651"/>
    </source>
</evidence>
<name>A0A6N7WE73_9FIRM</name>
<evidence type="ECO:0000256" key="6">
    <source>
        <dbReference type="ARBA" id="ARBA00023136"/>
    </source>
</evidence>
<dbReference type="PANTHER" id="PTHR43227">
    <property type="entry name" value="BLL4140 PROTEIN"/>
    <property type="match status" value="1"/>
</dbReference>
<dbReference type="PANTHER" id="PTHR43227:SF11">
    <property type="entry name" value="BLL4140 PROTEIN"/>
    <property type="match status" value="1"/>
</dbReference>
<protein>
    <submittedName>
        <fullName evidence="9">Sugar ABC transporter permease</fullName>
    </submittedName>
</protein>
<evidence type="ECO:0000256" key="5">
    <source>
        <dbReference type="ARBA" id="ARBA00022989"/>
    </source>
</evidence>
<comment type="subcellular location">
    <subcellularLocation>
        <location evidence="1 7">Cell membrane</location>
        <topology evidence="1 7">Multi-pass membrane protein</topology>
    </subcellularLocation>
</comment>
<organism evidence="9 10">
    <name type="scientific">Eisenbergiella porci</name>
    <dbReference type="NCBI Taxonomy" id="2652274"/>
    <lineage>
        <taxon>Bacteria</taxon>
        <taxon>Bacillati</taxon>
        <taxon>Bacillota</taxon>
        <taxon>Clostridia</taxon>
        <taxon>Lachnospirales</taxon>
        <taxon>Lachnospiraceae</taxon>
        <taxon>Eisenbergiella</taxon>
    </lineage>
</organism>
<evidence type="ECO:0000256" key="3">
    <source>
        <dbReference type="ARBA" id="ARBA00022475"/>
    </source>
</evidence>
<feature type="transmembrane region" description="Helical" evidence="7">
    <location>
        <begin position="78"/>
        <end position="98"/>
    </location>
</feature>
<gene>
    <name evidence="9" type="ORF">FYJ45_05190</name>
</gene>
<evidence type="ECO:0000259" key="8">
    <source>
        <dbReference type="PROSITE" id="PS50928"/>
    </source>
</evidence>
<keyword evidence="3" id="KW-1003">Cell membrane</keyword>
<evidence type="ECO:0000313" key="9">
    <source>
        <dbReference type="EMBL" id="MSS87740.1"/>
    </source>
</evidence>
<dbReference type="GeneID" id="86052471"/>
<dbReference type="InterPro" id="IPR000515">
    <property type="entry name" value="MetI-like"/>
</dbReference>
<proteinExistence type="inferred from homology"/>
<dbReference type="RefSeq" id="WP_154463752.1">
    <property type="nucleotide sequence ID" value="NZ_JAXDZL010000089.1"/>
</dbReference>
<evidence type="ECO:0000256" key="4">
    <source>
        <dbReference type="ARBA" id="ARBA00022692"/>
    </source>
</evidence>
<keyword evidence="2 7" id="KW-0813">Transport</keyword>
<keyword evidence="4 7" id="KW-0812">Transmembrane</keyword>
<feature type="domain" description="ABC transmembrane type-1" evidence="8">
    <location>
        <begin position="74"/>
        <end position="288"/>
    </location>
</feature>
<comment type="similarity">
    <text evidence="7">Belongs to the binding-protein-dependent transport system permease family.</text>
</comment>
<dbReference type="Pfam" id="PF00528">
    <property type="entry name" value="BPD_transp_1"/>
    <property type="match status" value="1"/>
</dbReference>
<feature type="transmembrane region" description="Helical" evidence="7">
    <location>
        <begin position="200"/>
        <end position="225"/>
    </location>
</feature>
<dbReference type="Gene3D" id="1.10.3720.10">
    <property type="entry name" value="MetI-like"/>
    <property type="match status" value="1"/>
</dbReference>
<dbReference type="GO" id="GO:0055085">
    <property type="term" value="P:transmembrane transport"/>
    <property type="evidence" value="ECO:0007669"/>
    <property type="project" value="InterPro"/>
</dbReference>
<feature type="transmembrane region" description="Helical" evidence="7">
    <location>
        <begin position="163"/>
        <end position="188"/>
    </location>
</feature>
<evidence type="ECO:0000313" key="10">
    <source>
        <dbReference type="Proteomes" id="UP000436047"/>
    </source>
</evidence>